<dbReference type="Pfam" id="PF00353">
    <property type="entry name" value="HemolysinCabind"/>
    <property type="match status" value="5"/>
</dbReference>
<proteinExistence type="predicted"/>
<dbReference type="Proteomes" id="UP001596353">
    <property type="component" value="Unassembled WGS sequence"/>
</dbReference>
<keyword evidence="3" id="KW-1185">Reference proteome</keyword>
<dbReference type="InterPro" id="IPR001343">
    <property type="entry name" value="Hemolysn_Ca-bd"/>
</dbReference>
<organism evidence="2 3">
    <name type="scientific">Sulfitobacter porphyrae</name>
    <dbReference type="NCBI Taxonomy" id="1246864"/>
    <lineage>
        <taxon>Bacteria</taxon>
        <taxon>Pseudomonadati</taxon>
        <taxon>Pseudomonadota</taxon>
        <taxon>Alphaproteobacteria</taxon>
        <taxon>Rhodobacterales</taxon>
        <taxon>Roseobacteraceae</taxon>
        <taxon>Sulfitobacter</taxon>
    </lineage>
</organism>
<feature type="compositionally biased region" description="Acidic residues" evidence="1">
    <location>
        <begin position="1"/>
        <end position="12"/>
    </location>
</feature>
<reference evidence="3" key="1">
    <citation type="journal article" date="2019" name="Int. J. Syst. Evol. Microbiol.">
        <title>The Global Catalogue of Microorganisms (GCM) 10K type strain sequencing project: providing services to taxonomists for standard genome sequencing and annotation.</title>
        <authorList>
            <consortium name="The Broad Institute Genomics Platform"/>
            <consortium name="The Broad Institute Genome Sequencing Center for Infectious Disease"/>
            <person name="Wu L."/>
            <person name="Ma J."/>
        </authorList>
    </citation>
    <scope>NUCLEOTIDE SEQUENCE [LARGE SCALE GENOMIC DNA]</scope>
    <source>
        <strain evidence="3">CCUG 66188</strain>
    </source>
</reference>
<dbReference type="PRINTS" id="PR00313">
    <property type="entry name" value="CABNDNGRPT"/>
</dbReference>
<protein>
    <submittedName>
        <fullName evidence="2">Calcium-binding protein</fullName>
    </submittedName>
</protein>
<sequence length="286" mass="28944">MFEDTTGTEETDWLSADADGITVDGADGDDILETDNDDVTLIGGLGDDTIEARGDDAIIHGGEGNDLVQANSATVEGGAGDDSLTIVGGTANGGDGNDQLNGYGDGPNLLRGEAGDDRLYVSGIGSEAFGGAGNDFLNVNNGTTGHGDAGDDTLQVASGGTAFGGDGDDHFTLWNQFRDSDGAAVITGGAGADTIDARVWNAGGGEADDFYLRMTDFDPAEDVLQVGTFQTGNAVDAVELIEAPDGSHTDVRITFTPRSGGSVPGIAVIRLEGTTGMTADQVIITS</sequence>
<dbReference type="Gene3D" id="2.160.20.160">
    <property type="match status" value="1"/>
</dbReference>
<evidence type="ECO:0000313" key="3">
    <source>
        <dbReference type="Proteomes" id="UP001596353"/>
    </source>
</evidence>
<name>A0ABW2B4P5_9RHOB</name>
<dbReference type="SUPFAM" id="SSF51120">
    <property type="entry name" value="beta-Roll"/>
    <property type="match status" value="1"/>
</dbReference>
<evidence type="ECO:0000256" key="1">
    <source>
        <dbReference type="SAM" id="MobiDB-lite"/>
    </source>
</evidence>
<feature type="region of interest" description="Disordered" evidence="1">
    <location>
        <begin position="1"/>
        <end position="29"/>
    </location>
</feature>
<dbReference type="InterPro" id="IPR011049">
    <property type="entry name" value="Serralysin-like_metalloprot_C"/>
</dbReference>
<dbReference type="EMBL" id="JBHSWG010000001">
    <property type="protein sequence ID" value="MFC6760611.1"/>
    <property type="molecule type" value="Genomic_DNA"/>
</dbReference>
<comment type="caution">
    <text evidence="2">The sequence shown here is derived from an EMBL/GenBank/DDBJ whole genome shotgun (WGS) entry which is preliminary data.</text>
</comment>
<accession>A0ABW2B4P5</accession>
<evidence type="ECO:0000313" key="2">
    <source>
        <dbReference type="EMBL" id="MFC6760611.1"/>
    </source>
</evidence>
<gene>
    <name evidence="2" type="ORF">ACFQFQ_15695</name>
</gene>